<organism evidence="1 2">
    <name type="scientific">Eretmocerus hayati</name>
    <dbReference type="NCBI Taxonomy" id="131215"/>
    <lineage>
        <taxon>Eukaryota</taxon>
        <taxon>Metazoa</taxon>
        <taxon>Ecdysozoa</taxon>
        <taxon>Arthropoda</taxon>
        <taxon>Hexapoda</taxon>
        <taxon>Insecta</taxon>
        <taxon>Pterygota</taxon>
        <taxon>Neoptera</taxon>
        <taxon>Endopterygota</taxon>
        <taxon>Hymenoptera</taxon>
        <taxon>Apocrita</taxon>
        <taxon>Proctotrupomorpha</taxon>
        <taxon>Chalcidoidea</taxon>
        <taxon>Aphelinidae</taxon>
        <taxon>Aphelininae</taxon>
        <taxon>Eretmocerus</taxon>
    </lineage>
</organism>
<sequence>MSSALTQRELDLRARHDQIESNAPEWHQLFLSDYKLTNAANEQRFVALEKKNDCILRALLHTDENEIKISRIPATLEAPLLQSAVKILQEIGLTLPANFILDHREWPLKENEPYRMIVVKLVGGVRDMVLRNSVKLKDKTAQSIFGMGGNSRIFINQVLPRSVYGLLREARKASKTLNYATPLVKNMMVFMRETRNSEPILIKDELDIKSLKPRATQSPDNAASMME</sequence>
<dbReference type="EMBL" id="CM056743">
    <property type="protein sequence ID" value="KAJ8671060.1"/>
    <property type="molecule type" value="Genomic_DNA"/>
</dbReference>
<evidence type="ECO:0000313" key="2">
    <source>
        <dbReference type="Proteomes" id="UP001239111"/>
    </source>
</evidence>
<keyword evidence="2" id="KW-1185">Reference proteome</keyword>
<evidence type="ECO:0000313" key="1">
    <source>
        <dbReference type="EMBL" id="KAJ8671060.1"/>
    </source>
</evidence>
<reference evidence="1" key="1">
    <citation type="submission" date="2023-04" db="EMBL/GenBank/DDBJ databases">
        <title>A chromosome-level genome assembly of the parasitoid wasp Eretmocerus hayati.</title>
        <authorList>
            <person name="Zhong Y."/>
            <person name="Liu S."/>
            <person name="Liu Y."/>
        </authorList>
    </citation>
    <scope>NUCLEOTIDE SEQUENCE</scope>
    <source>
        <strain evidence="1">ZJU_SS_LIU_2023</strain>
    </source>
</reference>
<accession>A0ACC2NIS3</accession>
<protein>
    <submittedName>
        <fullName evidence="1">Uncharacterized protein</fullName>
    </submittedName>
</protein>
<comment type="caution">
    <text evidence="1">The sequence shown here is derived from an EMBL/GenBank/DDBJ whole genome shotgun (WGS) entry which is preliminary data.</text>
</comment>
<dbReference type="Proteomes" id="UP001239111">
    <property type="component" value="Chromosome 3"/>
</dbReference>
<proteinExistence type="predicted"/>
<gene>
    <name evidence="1" type="ORF">QAD02_002319</name>
</gene>
<name>A0ACC2NIS3_9HYME</name>